<dbReference type="InParanoid" id="Q38FY9"/>
<keyword evidence="3" id="KW-1185">Reference proteome</keyword>
<name>Q38FY9_TRYB2</name>
<organism evidence="2 3">
    <name type="scientific">Trypanosoma brucei brucei (strain 927/4 GUTat10.1)</name>
    <dbReference type="NCBI Taxonomy" id="185431"/>
    <lineage>
        <taxon>Eukaryota</taxon>
        <taxon>Discoba</taxon>
        <taxon>Euglenozoa</taxon>
        <taxon>Kinetoplastea</taxon>
        <taxon>Metakinetoplastina</taxon>
        <taxon>Trypanosomatida</taxon>
        <taxon>Trypanosomatidae</taxon>
        <taxon>Trypanosoma</taxon>
    </lineage>
</organism>
<dbReference type="PaxDb" id="5691-EAN76281"/>
<dbReference type="RefSeq" id="XP_803447.1">
    <property type="nucleotide sequence ID" value="XM_798354.1"/>
</dbReference>
<proteinExistence type="predicted"/>
<keyword evidence="1" id="KW-0812">Transmembrane</keyword>
<feature type="transmembrane region" description="Helical" evidence="1">
    <location>
        <begin position="21"/>
        <end position="39"/>
    </location>
</feature>
<feature type="transmembrane region" description="Helical" evidence="1">
    <location>
        <begin position="118"/>
        <end position="145"/>
    </location>
</feature>
<evidence type="ECO:0000313" key="2">
    <source>
        <dbReference type="EMBL" id="EAN76281.1"/>
    </source>
</evidence>
<keyword evidence="1" id="KW-1133">Transmembrane helix</keyword>
<dbReference type="EMBL" id="CM000207">
    <property type="protein sequence ID" value="EAN76281.1"/>
    <property type="molecule type" value="Genomic_DNA"/>
</dbReference>
<keyword evidence="1" id="KW-0472">Membrane</keyword>
<protein>
    <submittedName>
        <fullName evidence="2">Uncharacterized protein</fullName>
    </submittedName>
</protein>
<dbReference type="Proteomes" id="UP000008524">
    <property type="component" value="Chromosome 9"/>
</dbReference>
<dbReference type="KEGG" id="tbr:Tb09.v1.0060"/>
<sequence length="170" mass="19612">MTVNYRKRGKKPYPGEGGQTGAMRGLCVLSICVIIYYYYYFLSRRCHFVANFQVMQTFQCKIRLLYSLSCWNRWSVIGLCEFRLCYATLENAHDISKKKDGGYLCHTLSFVKGYRLGFLFFLFLSVSINLSFINYSCLGCLLCILSRGKGRVSVKRVVSFGLCRCRVVNL</sequence>
<reference evidence="2 3" key="2">
    <citation type="journal article" date="2005" name="Science">
        <title>The genome of the African trypanosome Trypanosoma brucei.</title>
        <authorList>
            <person name="Berriman M."/>
            <person name="Ghedin E."/>
            <person name="Hertz-Fowler C."/>
            <person name="Blandin G."/>
            <person name="Renauld H."/>
            <person name="Bartholomeu D.C."/>
            <person name="Lennard N.J."/>
            <person name="Caler E."/>
            <person name="Hamlin N.E."/>
            <person name="Haas B."/>
            <person name="Bohme U."/>
            <person name="Hannick L."/>
            <person name="Aslett M.A."/>
            <person name="Shallom J."/>
            <person name="Marcello L."/>
            <person name="Hou L."/>
            <person name="Wickstead B."/>
            <person name="Alsmark U.C."/>
            <person name="Arrowsmith C."/>
            <person name="Atkin R.J."/>
            <person name="Barron A.J."/>
            <person name="Bringaud F."/>
            <person name="Brooks K."/>
            <person name="Carrington M."/>
            <person name="Cherevach I."/>
            <person name="Chillingworth T.J."/>
            <person name="Churcher C."/>
            <person name="Clark L.N."/>
            <person name="Corton C.H."/>
            <person name="Cronin A."/>
            <person name="Davies R.M."/>
            <person name="Doggett J."/>
            <person name="Djikeng A."/>
            <person name="Feldblyum T."/>
            <person name="Field M.C."/>
            <person name="Fraser A."/>
            <person name="Goodhead I."/>
            <person name="Hance Z."/>
            <person name="Harper D."/>
            <person name="Harris B.R."/>
            <person name="Hauser H."/>
            <person name="Hostetler J."/>
            <person name="Ivens A."/>
            <person name="Jagels K."/>
            <person name="Johnson D."/>
            <person name="Johnson J."/>
            <person name="Jones K."/>
            <person name="Kerhornou A.X."/>
            <person name="Koo H."/>
            <person name="Larke N."/>
            <person name="Landfear S."/>
            <person name="Larkin C."/>
            <person name="Leech V."/>
            <person name="Line A."/>
            <person name="Lord A."/>
            <person name="Macleod A."/>
            <person name="Mooney P.J."/>
            <person name="Moule S."/>
            <person name="Martin D.M."/>
            <person name="Morgan G.W."/>
            <person name="Mungall K."/>
            <person name="Norbertczak H."/>
            <person name="Ormond D."/>
            <person name="Pai G."/>
            <person name="Peacock C.S."/>
            <person name="Peterson J."/>
            <person name="Quail M.A."/>
            <person name="Rabbinowitsch E."/>
            <person name="Rajandream M.A."/>
            <person name="Reitter C."/>
            <person name="Salzberg S.L."/>
            <person name="Sanders M."/>
            <person name="Schobel S."/>
            <person name="Sharp S."/>
            <person name="Simmonds M."/>
            <person name="Simpson A.J."/>
            <person name="Tallon L."/>
            <person name="Turner C.M."/>
            <person name="Tait A."/>
            <person name="Tivey A.R."/>
            <person name="Van Aken S."/>
            <person name="Walker D."/>
            <person name="Wanless D."/>
            <person name="Wang S."/>
            <person name="White B."/>
            <person name="White O."/>
            <person name="Whitehead S."/>
            <person name="Woodward J."/>
            <person name="Wortman J."/>
            <person name="Adams M.D."/>
            <person name="Embley T.M."/>
            <person name="Gull K."/>
            <person name="Ullu E."/>
            <person name="Barry J.D."/>
            <person name="Fairlamb A.H."/>
            <person name="Opperdoes F."/>
            <person name="Barrell B.G."/>
            <person name="Donelson J.E."/>
            <person name="Hall N."/>
            <person name="Fraser C.M."/>
            <person name="Melville S.E."/>
            <person name="El-Sayed N.M."/>
        </authorList>
    </citation>
    <scope>NUCLEOTIDE SEQUENCE [LARGE SCALE GENOMIC DNA]</scope>
    <source>
        <strain evidence="2 3">927/4 GUTat10.1</strain>
    </source>
</reference>
<evidence type="ECO:0000313" key="3">
    <source>
        <dbReference type="Proteomes" id="UP000008524"/>
    </source>
</evidence>
<gene>
    <name evidence="2" type="ORF">Tb09.v1.0060</name>
</gene>
<dbReference type="AlphaFoldDB" id="Q38FY9"/>
<accession>Q38FY9</accession>
<reference evidence="2 3" key="1">
    <citation type="journal article" date="2005" name="Science">
        <title>Comparative genomics of trypanosomatid parasitic protozoa.</title>
        <authorList>
            <person name="El-Sayed N.M."/>
            <person name="Myler P.J."/>
            <person name="Blandin G."/>
            <person name="Berriman M."/>
            <person name="Crabtree J."/>
            <person name="Aggarwal G."/>
            <person name="Caler E."/>
            <person name="Renauld H."/>
            <person name="Worthey E.A."/>
            <person name="Hertz-Fowler C."/>
            <person name="Ghedin E."/>
            <person name="Peacock C."/>
            <person name="Bartholomeu D.C."/>
            <person name="Haas B.J."/>
            <person name="Tran A.N."/>
            <person name="Wortman J.R."/>
            <person name="Alsmark U.C."/>
            <person name="Angiuoli S."/>
            <person name="Anupama A."/>
            <person name="Badger J."/>
            <person name="Bringaud F."/>
            <person name="Cadag E."/>
            <person name="Carlton J.M."/>
            <person name="Cerqueira G.C."/>
            <person name="Creasy T."/>
            <person name="Delcher A.L."/>
            <person name="Djikeng A."/>
            <person name="Embley T.M."/>
            <person name="Hauser C."/>
            <person name="Ivens A.C."/>
            <person name="Kummerfeld S.K."/>
            <person name="Pereira-Leal J.B."/>
            <person name="Nilsson D."/>
            <person name="Peterson J."/>
            <person name="Salzberg S.L."/>
            <person name="Shallom J."/>
            <person name="Silva J.C."/>
            <person name="Sundaram J."/>
            <person name="Westenberger S."/>
            <person name="White O."/>
            <person name="Melville S.E."/>
            <person name="Donelson J.E."/>
            <person name="Andersson B."/>
            <person name="Stuart K.D."/>
            <person name="Hall N."/>
        </authorList>
    </citation>
    <scope>NUCLEOTIDE SEQUENCE [LARGE SCALE GENOMIC DNA]</scope>
    <source>
        <strain evidence="2 3">927/4 GUTat10.1</strain>
    </source>
</reference>
<evidence type="ECO:0000256" key="1">
    <source>
        <dbReference type="SAM" id="Phobius"/>
    </source>
</evidence>
<dbReference type="GeneID" id="3660349"/>